<dbReference type="OrthoDB" id="1843021at2759"/>
<feature type="chain" id="PRO_5027137948" description="Epidermal patterning factor-like protein" evidence="6">
    <location>
        <begin position="31"/>
        <end position="118"/>
    </location>
</feature>
<keyword evidence="4 6" id="KW-0732">Signal</keyword>
<evidence type="ECO:0000256" key="1">
    <source>
        <dbReference type="ARBA" id="ARBA00004613"/>
    </source>
</evidence>
<comment type="function">
    <text evidence="6">Controls stomatal patterning.</text>
</comment>
<comment type="similarity">
    <text evidence="2 6">Belongs to the plant cysteine rich small secretory peptide family. Epidermal patterning factor subfamily.</text>
</comment>
<name>A0A2I0AC71_9ASPA</name>
<accession>A0A2I0AC71</accession>
<dbReference type="STRING" id="1088818.A0A2I0AC71"/>
<dbReference type="GO" id="GO:0010052">
    <property type="term" value="P:guard cell differentiation"/>
    <property type="evidence" value="ECO:0007669"/>
    <property type="project" value="UniProtKB-UniRule"/>
</dbReference>
<reference evidence="7 8" key="1">
    <citation type="journal article" date="2017" name="Nature">
        <title>The Apostasia genome and the evolution of orchids.</title>
        <authorList>
            <person name="Zhang G.Q."/>
            <person name="Liu K.W."/>
            <person name="Li Z."/>
            <person name="Lohaus R."/>
            <person name="Hsiao Y.Y."/>
            <person name="Niu S.C."/>
            <person name="Wang J.Y."/>
            <person name="Lin Y.C."/>
            <person name="Xu Q."/>
            <person name="Chen L.J."/>
            <person name="Yoshida K."/>
            <person name="Fujiwara S."/>
            <person name="Wang Z.W."/>
            <person name="Zhang Y.Q."/>
            <person name="Mitsuda N."/>
            <person name="Wang M."/>
            <person name="Liu G.H."/>
            <person name="Pecoraro L."/>
            <person name="Huang H.X."/>
            <person name="Xiao X.J."/>
            <person name="Lin M."/>
            <person name="Wu X.Y."/>
            <person name="Wu W.L."/>
            <person name="Chen Y.Y."/>
            <person name="Chang S.B."/>
            <person name="Sakamoto S."/>
            <person name="Ohme-Takagi M."/>
            <person name="Yagi M."/>
            <person name="Zeng S.J."/>
            <person name="Shen C.Y."/>
            <person name="Yeh C.M."/>
            <person name="Luo Y.B."/>
            <person name="Tsai W.C."/>
            <person name="Van de Peer Y."/>
            <person name="Liu Z.J."/>
        </authorList>
    </citation>
    <scope>NUCLEOTIDE SEQUENCE [LARGE SCALE GENOMIC DNA]</scope>
    <source>
        <strain evidence="8">cv. Shenzhen</strain>
        <tissue evidence="7">Stem</tissue>
    </source>
</reference>
<keyword evidence="8" id="KW-1185">Reference proteome</keyword>
<evidence type="ECO:0000313" key="7">
    <source>
        <dbReference type="EMBL" id="PKA53148.1"/>
    </source>
</evidence>
<evidence type="ECO:0000313" key="8">
    <source>
        <dbReference type="Proteomes" id="UP000236161"/>
    </source>
</evidence>
<dbReference type="InterPro" id="IPR039455">
    <property type="entry name" value="EPFL"/>
</dbReference>
<evidence type="ECO:0000256" key="5">
    <source>
        <dbReference type="ARBA" id="ARBA00023157"/>
    </source>
</evidence>
<dbReference type="PANTHER" id="PTHR33109">
    <property type="entry name" value="EPIDERMAL PATTERNING FACTOR-LIKE PROTEIN 4"/>
    <property type="match status" value="1"/>
</dbReference>
<proteinExistence type="inferred from homology"/>
<feature type="signal peptide" evidence="6">
    <location>
        <begin position="1"/>
        <end position="30"/>
    </location>
</feature>
<dbReference type="AlphaFoldDB" id="A0A2I0AC71"/>
<keyword evidence="6" id="KW-0217">Developmental protein</keyword>
<evidence type="ECO:0000256" key="4">
    <source>
        <dbReference type="ARBA" id="ARBA00022729"/>
    </source>
</evidence>
<evidence type="ECO:0000256" key="2">
    <source>
        <dbReference type="ARBA" id="ARBA00008127"/>
    </source>
</evidence>
<keyword evidence="3 6" id="KW-0964">Secreted</keyword>
<evidence type="ECO:0000256" key="3">
    <source>
        <dbReference type="ARBA" id="ARBA00022525"/>
    </source>
</evidence>
<protein>
    <recommendedName>
        <fullName evidence="6">Epidermal patterning factor-like protein</fullName>
    </recommendedName>
</protein>
<dbReference type="EMBL" id="KZ451999">
    <property type="protein sequence ID" value="PKA53148.1"/>
    <property type="molecule type" value="Genomic_DNA"/>
</dbReference>
<dbReference type="PANTHER" id="PTHR33109:SF3">
    <property type="entry name" value="EPIDERMAL PATTERNING FACTOR-LIKE PROTEIN"/>
    <property type="match status" value="1"/>
</dbReference>
<dbReference type="GO" id="GO:0005576">
    <property type="term" value="C:extracellular region"/>
    <property type="evidence" value="ECO:0007669"/>
    <property type="project" value="UniProtKB-SubCell"/>
</dbReference>
<keyword evidence="5" id="KW-1015">Disulfide bond</keyword>
<organism evidence="7 8">
    <name type="scientific">Apostasia shenzhenica</name>
    <dbReference type="NCBI Taxonomy" id="1088818"/>
    <lineage>
        <taxon>Eukaryota</taxon>
        <taxon>Viridiplantae</taxon>
        <taxon>Streptophyta</taxon>
        <taxon>Embryophyta</taxon>
        <taxon>Tracheophyta</taxon>
        <taxon>Spermatophyta</taxon>
        <taxon>Magnoliopsida</taxon>
        <taxon>Liliopsida</taxon>
        <taxon>Asparagales</taxon>
        <taxon>Orchidaceae</taxon>
        <taxon>Apostasioideae</taxon>
        <taxon>Apostasia</taxon>
    </lineage>
</organism>
<dbReference type="Proteomes" id="UP000236161">
    <property type="component" value="Unassembled WGS sequence"/>
</dbReference>
<comment type="subcellular location">
    <subcellularLocation>
        <location evidence="1 6">Secreted</location>
    </subcellularLocation>
</comment>
<evidence type="ECO:0000256" key="6">
    <source>
        <dbReference type="RuleBase" id="RU367102"/>
    </source>
</evidence>
<dbReference type="Pfam" id="PF17181">
    <property type="entry name" value="EPF"/>
    <property type="match status" value="1"/>
</dbReference>
<sequence length="118" mass="12627">MNSLMMTHGLVRAVALLHFVFLLWPGVVSCAGQWPALSSPATSQGAVLGEEKFRLGSTPPSCHNRCNACSPCTAVQVPTVPGPTGRFVQADQPAYSQYGSNYKPLGWKCSCDGRLFNP</sequence>
<gene>
    <name evidence="7" type="primary">EPFL1</name>
    <name evidence="7" type="ORF">AXF42_Ash009878</name>
</gene>